<keyword evidence="1" id="KW-0812">Transmembrane</keyword>
<organism evidence="2 3">
    <name type="scientific">Goodfellowiella coeruleoviolacea</name>
    <dbReference type="NCBI Taxonomy" id="334858"/>
    <lineage>
        <taxon>Bacteria</taxon>
        <taxon>Bacillati</taxon>
        <taxon>Actinomycetota</taxon>
        <taxon>Actinomycetes</taxon>
        <taxon>Pseudonocardiales</taxon>
        <taxon>Pseudonocardiaceae</taxon>
        <taxon>Goodfellowiella</taxon>
    </lineage>
</organism>
<evidence type="ECO:0000313" key="2">
    <source>
        <dbReference type="EMBL" id="MCP2165607.1"/>
    </source>
</evidence>
<dbReference type="AlphaFoldDB" id="A0AAE3KG60"/>
<keyword evidence="3" id="KW-1185">Reference proteome</keyword>
<accession>A0AAE3KG60</accession>
<gene>
    <name evidence="2" type="ORF">LX83_002465</name>
</gene>
<feature type="transmembrane region" description="Helical" evidence="1">
    <location>
        <begin position="129"/>
        <end position="149"/>
    </location>
</feature>
<feature type="transmembrane region" description="Helical" evidence="1">
    <location>
        <begin position="161"/>
        <end position="186"/>
    </location>
</feature>
<dbReference type="InterPro" id="IPR047928">
    <property type="entry name" value="Perm_prefix_1"/>
</dbReference>
<dbReference type="NCBIfam" id="NF038403">
    <property type="entry name" value="perm_prefix_1"/>
    <property type="match status" value="1"/>
</dbReference>
<reference evidence="2" key="1">
    <citation type="submission" date="2022-06" db="EMBL/GenBank/DDBJ databases">
        <title>Genomic Encyclopedia of Archaeal and Bacterial Type Strains, Phase II (KMG-II): from individual species to whole genera.</title>
        <authorList>
            <person name="Goeker M."/>
        </authorList>
    </citation>
    <scope>NUCLEOTIDE SEQUENCE</scope>
    <source>
        <strain evidence="2">DSM 43935</strain>
    </source>
</reference>
<name>A0AAE3KG60_9PSEU</name>
<keyword evidence="1" id="KW-0472">Membrane</keyword>
<sequence length="231" mass="23786">MARPSVIDGYLSELGSRLRGPAPVRADLLSEARDGLVDAAEGYQAAGLSEPAAQRRAVADFGPVAVVAREYQGELAVAHAVRTLRVLLLVIALGDLVWLVDRFVWSTARSGTDAPAPGWYLVAAQAGDMTAAAIALGVVAVLVGSRWLYRTGMSSVVVGRLVGAFTVGALGTYVFCVLTLVVATALRDLVEPAQPVPVVSAGVAAAAGPGAVVVVAWLVVQTRRCLDVASG</sequence>
<feature type="transmembrane region" description="Helical" evidence="1">
    <location>
        <begin position="86"/>
        <end position="105"/>
    </location>
</feature>
<dbReference type="RefSeq" id="WP_253770571.1">
    <property type="nucleotide sequence ID" value="NZ_JAMTCK010000005.1"/>
</dbReference>
<comment type="caution">
    <text evidence="2">The sequence shown here is derived from an EMBL/GenBank/DDBJ whole genome shotgun (WGS) entry which is preliminary data.</text>
</comment>
<keyword evidence="1" id="KW-1133">Transmembrane helix</keyword>
<protein>
    <submittedName>
        <fullName evidence="2">Uncharacterized protein</fullName>
    </submittedName>
</protein>
<proteinExistence type="predicted"/>
<evidence type="ECO:0000256" key="1">
    <source>
        <dbReference type="SAM" id="Phobius"/>
    </source>
</evidence>
<dbReference type="EMBL" id="JAMTCK010000005">
    <property type="protein sequence ID" value="MCP2165607.1"/>
    <property type="molecule type" value="Genomic_DNA"/>
</dbReference>
<dbReference type="Proteomes" id="UP001206128">
    <property type="component" value="Unassembled WGS sequence"/>
</dbReference>
<feature type="transmembrane region" description="Helical" evidence="1">
    <location>
        <begin position="198"/>
        <end position="220"/>
    </location>
</feature>
<evidence type="ECO:0000313" key="3">
    <source>
        <dbReference type="Proteomes" id="UP001206128"/>
    </source>
</evidence>